<dbReference type="GO" id="GO:0016831">
    <property type="term" value="F:carboxy-lyase activity"/>
    <property type="evidence" value="ECO:0007669"/>
    <property type="project" value="InterPro"/>
</dbReference>
<dbReference type="RefSeq" id="WP_067583326.1">
    <property type="nucleotide sequence ID" value="NZ_JABMCZ010000001.1"/>
</dbReference>
<dbReference type="PANTHER" id="PTHR21240">
    <property type="entry name" value="2-AMINO-3-CARBOXYLMUCONATE-6-SEMIALDEHYDE DECARBOXYLASE"/>
    <property type="match status" value="1"/>
</dbReference>
<accession>A0A164PII0</accession>
<dbReference type="AlphaFoldDB" id="A0A164PII0"/>
<protein>
    <submittedName>
        <fullName evidence="3">Amidohydrolase</fullName>
    </submittedName>
</protein>
<dbReference type="EMBL" id="LWGR01000003">
    <property type="protein sequence ID" value="KZM75616.1"/>
    <property type="molecule type" value="Genomic_DNA"/>
</dbReference>
<keyword evidence="4" id="KW-1185">Reference proteome</keyword>
<dbReference type="GO" id="GO:0005737">
    <property type="term" value="C:cytoplasm"/>
    <property type="evidence" value="ECO:0007669"/>
    <property type="project" value="TreeGrafter"/>
</dbReference>
<dbReference type="GO" id="GO:0016787">
    <property type="term" value="F:hydrolase activity"/>
    <property type="evidence" value="ECO:0007669"/>
    <property type="project" value="UniProtKB-KW"/>
</dbReference>
<organism evidence="3 4">
    <name type="scientific">Nocardia terpenica</name>
    <dbReference type="NCBI Taxonomy" id="455432"/>
    <lineage>
        <taxon>Bacteria</taxon>
        <taxon>Bacillati</taxon>
        <taxon>Actinomycetota</taxon>
        <taxon>Actinomycetes</taxon>
        <taxon>Mycobacteriales</taxon>
        <taxon>Nocardiaceae</taxon>
        <taxon>Nocardia</taxon>
    </lineage>
</organism>
<dbReference type="Pfam" id="PF04909">
    <property type="entry name" value="Amidohydro_2"/>
    <property type="match status" value="1"/>
</dbReference>
<dbReference type="SUPFAM" id="SSF51556">
    <property type="entry name" value="Metallo-dependent hydrolases"/>
    <property type="match status" value="1"/>
</dbReference>
<reference evidence="3 4" key="1">
    <citation type="submission" date="2016-04" db="EMBL/GenBank/DDBJ databases">
        <authorList>
            <person name="Evans L.H."/>
            <person name="Alamgir A."/>
            <person name="Owens N."/>
            <person name="Weber N.D."/>
            <person name="Virtaneva K."/>
            <person name="Barbian K."/>
            <person name="Babar A."/>
            <person name="Rosenke K."/>
        </authorList>
    </citation>
    <scope>NUCLEOTIDE SEQUENCE [LARGE SCALE GENOMIC DNA]</scope>
    <source>
        <strain evidence="3 4">IFM 0406</strain>
    </source>
</reference>
<dbReference type="GO" id="GO:0019748">
    <property type="term" value="P:secondary metabolic process"/>
    <property type="evidence" value="ECO:0007669"/>
    <property type="project" value="TreeGrafter"/>
</dbReference>
<keyword evidence="3" id="KW-0378">Hydrolase</keyword>
<evidence type="ECO:0000259" key="2">
    <source>
        <dbReference type="Pfam" id="PF04909"/>
    </source>
</evidence>
<dbReference type="InterPro" id="IPR032466">
    <property type="entry name" value="Metal_Hydrolase"/>
</dbReference>
<evidence type="ECO:0000256" key="1">
    <source>
        <dbReference type="ARBA" id="ARBA00023239"/>
    </source>
</evidence>
<keyword evidence="1" id="KW-0456">Lyase</keyword>
<dbReference type="PANTHER" id="PTHR21240:SF28">
    <property type="entry name" value="ISO-OROTATE DECARBOXYLASE (EUROFUNG)"/>
    <property type="match status" value="1"/>
</dbReference>
<dbReference type="Proteomes" id="UP000076512">
    <property type="component" value="Unassembled WGS sequence"/>
</dbReference>
<dbReference type="Gene3D" id="3.20.20.140">
    <property type="entry name" value="Metal-dependent hydrolases"/>
    <property type="match status" value="1"/>
</dbReference>
<evidence type="ECO:0000313" key="4">
    <source>
        <dbReference type="Proteomes" id="UP000076512"/>
    </source>
</evidence>
<dbReference type="InterPro" id="IPR006680">
    <property type="entry name" value="Amidohydro-rel"/>
</dbReference>
<sequence length="313" mass="33655">MSDSARIDVHQHILPPSYRQTVERLGLDAGGWPIPPWSTEAALAMMDGRGMATGMLSVSAPGTHTGDDAQAREISRAANEFTAELVKDRPDRFGQFASLPLPDVDGAVAEAVYALDVLHADGVVLMANARGRYLGDPAFEPLWAELNARAAVIFIHPTEMPLPMLPGLPAPVTDFPFDTTRTAVDLARARVLSRHPQLKIILSHAGGALPYLASRIAIASEAIGTHTPAADTMSELRRFYFDTALSASPTALPSLTAFADHDHILYGSDWPFAADPMGTIFDDNLDSYFGWDAGQLTAVNRGNAEKLFPRLAG</sequence>
<gene>
    <name evidence="3" type="ORF">AWN90_19840</name>
</gene>
<dbReference type="InterPro" id="IPR032465">
    <property type="entry name" value="ACMSD"/>
</dbReference>
<dbReference type="OrthoDB" id="149172at2"/>
<proteinExistence type="predicted"/>
<feature type="domain" description="Amidohydrolase-related" evidence="2">
    <location>
        <begin position="7"/>
        <end position="309"/>
    </location>
</feature>
<evidence type="ECO:0000313" key="3">
    <source>
        <dbReference type="EMBL" id="KZM75616.1"/>
    </source>
</evidence>
<dbReference type="STRING" id="455432.AWN90_19840"/>
<name>A0A164PII0_9NOCA</name>
<comment type="caution">
    <text evidence="3">The sequence shown here is derived from an EMBL/GenBank/DDBJ whole genome shotgun (WGS) entry which is preliminary data.</text>
</comment>